<evidence type="ECO:0000256" key="1">
    <source>
        <dbReference type="SAM" id="MobiDB-lite"/>
    </source>
</evidence>
<name>A0A975J0B7_9BACT</name>
<accession>A0A975J0B7</accession>
<feature type="compositionally biased region" description="Low complexity" evidence="1">
    <location>
        <begin position="628"/>
        <end position="639"/>
    </location>
</feature>
<dbReference type="EMBL" id="CP073100">
    <property type="protein sequence ID" value="QUE51678.1"/>
    <property type="molecule type" value="Genomic_DNA"/>
</dbReference>
<evidence type="ECO:0000313" key="3">
    <source>
        <dbReference type="Proteomes" id="UP000676169"/>
    </source>
</evidence>
<reference evidence="2" key="1">
    <citation type="submission" date="2021-04" db="EMBL/GenBank/DDBJ databases">
        <title>Luteolibacter sp. 32A isolated from the skin of an Anderson's salamander (Ambystoma andersonii).</title>
        <authorList>
            <person name="Spergser J."/>
            <person name="Busse H.-J."/>
        </authorList>
    </citation>
    <scope>NUCLEOTIDE SEQUENCE</scope>
    <source>
        <strain evidence="2">32A</strain>
    </source>
</reference>
<dbReference type="AlphaFoldDB" id="A0A975J0B7"/>
<proteinExistence type="predicted"/>
<protein>
    <submittedName>
        <fullName evidence="2">Uncharacterized protein</fullName>
    </submittedName>
</protein>
<feature type="region of interest" description="Disordered" evidence="1">
    <location>
        <begin position="615"/>
        <end position="642"/>
    </location>
</feature>
<dbReference type="Proteomes" id="UP000676169">
    <property type="component" value="Chromosome"/>
</dbReference>
<dbReference type="RefSeq" id="WP_211631817.1">
    <property type="nucleotide sequence ID" value="NZ_CP073100.1"/>
</dbReference>
<sequence>MAIEHPFQALFETFGRLPIVHAETVNRQAYEQLWDLLAVDLEQSGRCILLKAPRAGHGKTHLLSRLQHHLGQGHEFIPLHAAHGSLIDAATATADTLARLGRSLPAGGGLTVLDLLVRRLFAQALQPLVRSGEVPCQDREGALAALRNRPIETFDFHHPNAVTAHWAKENFEVLGPRLALELAQRSTAPLREVMFWVDALFRFASTPVDHPLRAGALMQTVAVAGLPESQVFERLATLLGLVSQLVRVVLVADDLEGFSADESAALRLAAFLGSLRHSAERIDAIVSVNRDIWESAFLPRLSAGLADRLAEVVVELEPLGRHEIIALLDARAPGLGGRVYERLDLNQEVHHARGILRAAGDAWVHAARQNAQAPPAAVAPRAVELEPQLHIPAVADEPATVTVTPPAAVAAAVAAAVTEETHERNHVEVFPPVEAATPPVATDAPLAFQIPEPESPVQLGESVPLPTEERPPKVWSFEPTGVEIPVARLIPNPIAAPPQDIPVATLVPEPAAAEAFQLPPVASEPPPIAPEVQEPVPVAYVPSPGTFHETPLSEVLATEAAHDAPPVSWPAPQAVPAAASPFQAAPPQAAVYGEAEPAGFAAAASTHAPVYAEANTATVPAGPPPVPASHAAPADTPAPETDRVDELLRQFRERYAKG</sequence>
<keyword evidence="3" id="KW-1185">Reference proteome</keyword>
<evidence type="ECO:0000313" key="2">
    <source>
        <dbReference type="EMBL" id="QUE51678.1"/>
    </source>
</evidence>
<organism evidence="2 3">
    <name type="scientific">Luteolibacter ambystomatis</name>
    <dbReference type="NCBI Taxonomy" id="2824561"/>
    <lineage>
        <taxon>Bacteria</taxon>
        <taxon>Pseudomonadati</taxon>
        <taxon>Verrucomicrobiota</taxon>
        <taxon>Verrucomicrobiia</taxon>
        <taxon>Verrucomicrobiales</taxon>
        <taxon>Verrucomicrobiaceae</taxon>
        <taxon>Luteolibacter</taxon>
    </lineage>
</organism>
<dbReference type="KEGG" id="lamb:KBB96_02010"/>
<gene>
    <name evidence="2" type="ORF">KBB96_02010</name>
</gene>